<dbReference type="AlphaFoldDB" id="A0A7N0SVD1"/>
<dbReference type="SUPFAM" id="SSF48403">
    <property type="entry name" value="Ankyrin repeat"/>
    <property type="match status" value="1"/>
</dbReference>
<name>A0A7N0SVD1_KALFE</name>
<dbReference type="GO" id="GO:0016567">
    <property type="term" value="P:protein ubiquitination"/>
    <property type="evidence" value="ECO:0007669"/>
    <property type="project" value="TreeGrafter"/>
</dbReference>
<accession>A0A7N0SVD1</accession>
<dbReference type="Gene3D" id="1.25.40.20">
    <property type="entry name" value="Ankyrin repeat-containing domain"/>
    <property type="match status" value="1"/>
</dbReference>
<feature type="repeat" description="ANK" evidence="4">
    <location>
        <begin position="48"/>
        <end position="80"/>
    </location>
</feature>
<dbReference type="PANTHER" id="PTHR24136:SF15">
    <property type="entry name" value="ANK_REP_REGION DOMAIN-CONTAINING PROTEIN"/>
    <property type="match status" value="1"/>
</dbReference>
<evidence type="ECO:0000256" key="2">
    <source>
        <dbReference type="ARBA" id="ARBA00022737"/>
    </source>
</evidence>
<evidence type="ECO:0000313" key="6">
    <source>
        <dbReference type="Proteomes" id="UP000594263"/>
    </source>
</evidence>
<evidence type="ECO:0000256" key="4">
    <source>
        <dbReference type="PROSITE-ProRule" id="PRU00023"/>
    </source>
</evidence>
<proteinExistence type="inferred from homology"/>
<keyword evidence="2" id="KW-0677">Repeat</keyword>
<dbReference type="InterPro" id="IPR036770">
    <property type="entry name" value="Ankyrin_rpt-contain_sf"/>
</dbReference>
<organism evidence="5 6">
    <name type="scientific">Kalanchoe fedtschenkoi</name>
    <name type="common">Lavender scallops</name>
    <name type="synonym">South American air plant</name>
    <dbReference type="NCBI Taxonomy" id="63787"/>
    <lineage>
        <taxon>Eukaryota</taxon>
        <taxon>Viridiplantae</taxon>
        <taxon>Streptophyta</taxon>
        <taxon>Embryophyta</taxon>
        <taxon>Tracheophyta</taxon>
        <taxon>Spermatophyta</taxon>
        <taxon>Magnoliopsida</taxon>
        <taxon>eudicotyledons</taxon>
        <taxon>Gunneridae</taxon>
        <taxon>Pentapetalae</taxon>
        <taxon>Saxifragales</taxon>
        <taxon>Crassulaceae</taxon>
        <taxon>Kalanchoe</taxon>
    </lineage>
</organism>
<dbReference type="PANTHER" id="PTHR24136">
    <property type="entry name" value="SOWAH (DROSOPHILA) HOMOLOG"/>
    <property type="match status" value="1"/>
</dbReference>
<evidence type="ECO:0000256" key="3">
    <source>
        <dbReference type="ARBA" id="ARBA00023043"/>
    </source>
</evidence>
<feature type="repeat" description="ANK" evidence="4">
    <location>
        <begin position="81"/>
        <end position="113"/>
    </location>
</feature>
<dbReference type="InterPro" id="IPR051573">
    <property type="entry name" value="Ankyrin-SOCS_box_domain"/>
</dbReference>
<dbReference type="Proteomes" id="UP000594263">
    <property type="component" value="Unplaced"/>
</dbReference>
<protein>
    <submittedName>
        <fullName evidence="5">Uncharacterized protein</fullName>
    </submittedName>
</protein>
<keyword evidence="3 4" id="KW-0040">ANK repeat</keyword>
<dbReference type="Pfam" id="PF12796">
    <property type="entry name" value="Ank_2"/>
    <property type="match status" value="1"/>
</dbReference>
<dbReference type="InterPro" id="IPR002110">
    <property type="entry name" value="Ankyrin_rpt"/>
</dbReference>
<feature type="repeat" description="ANK" evidence="4">
    <location>
        <begin position="121"/>
        <end position="153"/>
    </location>
</feature>
<evidence type="ECO:0000313" key="5">
    <source>
        <dbReference type="EnsemblPlants" id="Kaladp0002s0127.1.v1.1"/>
    </source>
</evidence>
<sequence length="182" mass="19607">MEEEEDDDFDLLEVEGFLSVLESNIPPHLHDLAAAQLGDVDALSCGRWGYGSLHLTCLYGYLPCVQLLLERGAPLEAKDEDGAIPLHDACTGGFMEIVQLLIYEAPDSDSVRRMLDAVDADGDTPLHHATTGDHLDIVRLLLASGASPSKANTHEKTPGDLAELDAKMKRVLVDACSSAGRQ</sequence>
<dbReference type="FunFam" id="1.25.40.20:FF:000316">
    <property type="entry name" value="BRCA1-associated RING domain protein 1"/>
    <property type="match status" value="1"/>
</dbReference>
<keyword evidence="6" id="KW-1185">Reference proteome</keyword>
<evidence type="ECO:0000256" key="1">
    <source>
        <dbReference type="ARBA" id="ARBA00005949"/>
    </source>
</evidence>
<dbReference type="Gramene" id="Kaladp0002s0127.1.v1.1">
    <property type="protein sequence ID" value="Kaladp0002s0127.1.v1.1"/>
    <property type="gene ID" value="Kaladp0002s0127.v1.1"/>
</dbReference>
<comment type="similarity">
    <text evidence="1">Belongs to the ankyrin SOCS box (ASB) family.</text>
</comment>
<reference evidence="5" key="1">
    <citation type="submission" date="2021-01" db="UniProtKB">
        <authorList>
            <consortium name="EnsemblPlants"/>
        </authorList>
    </citation>
    <scope>IDENTIFICATION</scope>
</reference>
<dbReference type="PROSITE" id="PS50088">
    <property type="entry name" value="ANK_REPEAT"/>
    <property type="match status" value="3"/>
</dbReference>
<dbReference type="GO" id="GO:0045732">
    <property type="term" value="P:positive regulation of protein catabolic process"/>
    <property type="evidence" value="ECO:0007669"/>
    <property type="project" value="TreeGrafter"/>
</dbReference>
<dbReference type="SMART" id="SM00248">
    <property type="entry name" value="ANK"/>
    <property type="match status" value="3"/>
</dbReference>
<dbReference type="EnsemblPlants" id="Kaladp0002s0127.1.v1.1">
    <property type="protein sequence ID" value="Kaladp0002s0127.1.v1.1"/>
    <property type="gene ID" value="Kaladp0002s0127.v1.1"/>
</dbReference>
<dbReference type="PROSITE" id="PS50297">
    <property type="entry name" value="ANK_REP_REGION"/>
    <property type="match status" value="2"/>
</dbReference>